<evidence type="ECO:0000256" key="9">
    <source>
        <dbReference type="ARBA" id="ARBA00031996"/>
    </source>
</evidence>
<protein>
    <recommendedName>
        <fullName evidence="5">Enterobactin synthase component D</fullName>
    </recommendedName>
    <alternativeName>
        <fullName evidence="8">4'-phosphopantetheinyl transferase EntD</fullName>
    </alternativeName>
    <alternativeName>
        <fullName evidence="9">Enterochelin synthase D</fullName>
    </alternativeName>
</protein>
<dbReference type="SUPFAM" id="SSF56214">
    <property type="entry name" value="4'-phosphopantetheinyl transferase"/>
    <property type="match status" value="1"/>
</dbReference>
<sequence>MYDNLFYHQATLLTQEQCLWDVDHYMENNSLACLYQCTFDKESFDLSVAERLNIEIPDSVLRSVNKRQAEFTAGRYMAQLCIETLSNMHCSIPIGSHREPLWPECLTGAISHTDNQAIALVAKQPSYQFVGLDIETNIEKEVAQQICRDVYDADECAIVSKQGLSLEVATTVIFSAKESLFKALFSYVGRFFGFECARVIELNETNNSIVLMLDKGLSRYCSGKQIFKCRYFIHASKVITIILE</sequence>
<feature type="binding site" evidence="12">
    <location>
        <position position="75"/>
    </location>
    <ligand>
        <name>CoA</name>
        <dbReference type="ChEBI" id="CHEBI:57287"/>
    </ligand>
</feature>
<keyword evidence="13" id="KW-0460">Magnesium</keyword>
<comment type="catalytic activity">
    <reaction evidence="10">
        <text>apo-[aryl-carrier protein] + CoA = holo-[aryl-carrier protein] + adenosine 3',5'-bisphosphate + H(+)</text>
        <dbReference type="Rhea" id="RHEA:48404"/>
        <dbReference type="Rhea" id="RHEA-COMP:15903"/>
        <dbReference type="Rhea" id="RHEA-COMP:17557"/>
        <dbReference type="ChEBI" id="CHEBI:15378"/>
        <dbReference type="ChEBI" id="CHEBI:29999"/>
        <dbReference type="ChEBI" id="CHEBI:57287"/>
        <dbReference type="ChEBI" id="CHEBI:58343"/>
        <dbReference type="ChEBI" id="CHEBI:64479"/>
    </reaction>
</comment>
<comment type="subunit">
    <text evidence="4">EntB, EntD, EntE, and EntF form a multienzyme complex called enterobactin synthase.</text>
</comment>
<feature type="binding site" evidence="12">
    <location>
        <position position="182"/>
    </location>
    <ligand>
        <name>CoA</name>
        <dbReference type="ChEBI" id="CHEBI:57287"/>
    </ligand>
</feature>
<geneLocation type="plasmid" evidence="16 17">
    <name>pPHDP70</name>
</geneLocation>
<organism evidence="16 17">
    <name type="scientific">Photobacterium damsela subsp. piscicida</name>
    <name type="common">Pasteurella piscicida</name>
    <dbReference type="NCBI Taxonomy" id="38294"/>
    <lineage>
        <taxon>Bacteria</taxon>
        <taxon>Pseudomonadati</taxon>
        <taxon>Pseudomonadota</taxon>
        <taxon>Gammaproteobacteria</taxon>
        <taxon>Vibrionales</taxon>
        <taxon>Vibrionaceae</taxon>
        <taxon>Photobacterium</taxon>
    </lineage>
</organism>
<evidence type="ECO:0000256" key="2">
    <source>
        <dbReference type="ARBA" id="ARBA00004993"/>
    </source>
</evidence>
<dbReference type="GO" id="GO:0000287">
    <property type="term" value="F:magnesium ion binding"/>
    <property type="evidence" value="ECO:0007669"/>
    <property type="project" value="InterPro"/>
</dbReference>
<dbReference type="Pfam" id="PF17837">
    <property type="entry name" value="4PPT_N"/>
    <property type="match status" value="1"/>
</dbReference>
<feature type="binding site" evidence="13">
    <location>
        <position position="133"/>
    </location>
    <ligand>
        <name>Mg(2+)</name>
        <dbReference type="ChEBI" id="CHEBI:18420"/>
    </ligand>
</feature>
<reference evidence="16 17" key="1">
    <citation type="submission" date="2020-09" db="EMBL/GenBank/DDBJ databases">
        <title>Complete, closed and curated genome sequences of Photobacterium damselae subsp. piscicida isolates from Australia indicate localised evolution and additional plasmid-borne pathogenicity mechanisms.</title>
        <authorList>
            <person name="Baseggio L."/>
            <person name="Silayeva O."/>
            <person name="Buller N."/>
            <person name="Landos M."/>
            <person name="Engelstaedter J."/>
            <person name="Barnes A.C."/>
        </authorList>
    </citation>
    <scope>NUCLEOTIDE SEQUENCE [LARGE SCALE GENOMIC DNA]</scope>
    <source>
        <strain evidence="16 17">AS-16-0540-1</strain>
        <plasmid evidence="16 17">pPHDP70</plasmid>
    </source>
</reference>
<evidence type="ECO:0000256" key="7">
    <source>
        <dbReference type="ARBA" id="ARBA00023191"/>
    </source>
</evidence>
<dbReference type="AlphaFoldDB" id="A0A5F0YML5"/>
<comment type="catalytic activity">
    <reaction evidence="11">
        <text>apo-[peptidyl-carrier protein] + CoA = holo-[peptidyl-carrier protein] + adenosine 3',5'-bisphosphate + H(+)</text>
        <dbReference type="Rhea" id="RHEA:46228"/>
        <dbReference type="Rhea" id="RHEA-COMP:11479"/>
        <dbReference type="Rhea" id="RHEA-COMP:11480"/>
        <dbReference type="ChEBI" id="CHEBI:15378"/>
        <dbReference type="ChEBI" id="CHEBI:29999"/>
        <dbReference type="ChEBI" id="CHEBI:57287"/>
        <dbReference type="ChEBI" id="CHEBI:58343"/>
        <dbReference type="ChEBI" id="CHEBI:64479"/>
    </reaction>
</comment>
<dbReference type="UniPathway" id="UPA00017"/>
<accession>A0A5F0YML5</accession>
<evidence type="ECO:0000313" key="17">
    <source>
        <dbReference type="Proteomes" id="UP000516656"/>
    </source>
</evidence>
<evidence type="ECO:0000256" key="11">
    <source>
        <dbReference type="ARBA" id="ARBA00049191"/>
    </source>
</evidence>
<gene>
    <name evidence="16" type="ORF">IC627_22560</name>
</gene>
<keyword evidence="16" id="KW-0614">Plasmid</keyword>
<dbReference type="InterPro" id="IPR041354">
    <property type="entry name" value="4PPT_N"/>
</dbReference>
<dbReference type="PANTHER" id="PTHR38096:SF1">
    <property type="entry name" value="ENTEROBACTIN SYNTHASE COMPONENT D"/>
    <property type="match status" value="1"/>
</dbReference>
<keyword evidence="13" id="KW-0479">Metal-binding</keyword>
<evidence type="ECO:0000256" key="13">
    <source>
        <dbReference type="PIRSR" id="PIRSR603542-2"/>
    </source>
</evidence>
<feature type="binding site" evidence="12">
    <location>
        <position position="67"/>
    </location>
    <ligand>
        <name>CoA</name>
        <dbReference type="ChEBI" id="CHEBI:57287"/>
    </ligand>
</feature>
<proteinExistence type="inferred from homology"/>
<evidence type="ECO:0000256" key="8">
    <source>
        <dbReference type="ARBA" id="ARBA00029894"/>
    </source>
</evidence>
<dbReference type="InterPro" id="IPR003542">
    <property type="entry name" value="Enbac_synth_compD-like"/>
</dbReference>
<dbReference type="Proteomes" id="UP000516656">
    <property type="component" value="Plasmid pPHDP70"/>
</dbReference>
<evidence type="ECO:0000259" key="14">
    <source>
        <dbReference type="Pfam" id="PF01648"/>
    </source>
</evidence>
<feature type="binding site" evidence="13">
    <location>
        <position position="134"/>
    </location>
    <ligand>
        <name>Mg(2+)</name>
        <dbReference type="ChEBI" id="CHEBI:18420"/>
    </ligand>
</feature>
<dbReference type="GO" id="GO:0005886">
    <property type="term" value="C:plasma membrane"/>
    <property type="evidence" value="ECO:0007669"/>
    <property type="project" value="TreeGrafter"/>
</dbReference>
<evidence type="ECO:0000256" key="12">
    <source>
        <dbReference type="PIRSR" id="PIRSR603542-1"/>
    </source>
</evidence>
<feature type="domain" description="4'-phosphopantetheinyl transferase N-terminal" evidence="15">
    <location>
        <begin position="62"/>
        <end position="122"/>
    </location>
</feature>
<evidence type="ECO:0000256" key="6">
    <source>
        <dbReference type="ARBA" id="ARBA00022679"/>
    </source>
</evidence>
<keyword evidence="7" id="KW-0259">Enterobactin biosynthesis</keyword>
<dbReference type="EMBL" id="CP061857">
    <property type="protein sequence ID" value="QOD59066.1"/>
    <property type="molecule type" value="Genomic_DNA"/>
</dbReference>
<evidence type="ECO:0000313" key="16">
    <source>
        <dbReference type="EMBL" id="QOD59066.1"/>
    </source>
</evidence>
<dbReference type="PANTHER" id="PTHR38096">
    <property type="entry name" value="ENTEROBACTIN SYNTHASE COMPONENT D"/>
    <property type="match status" value="1"/>
</dbReference>
<dbReference type="GO" id="GO:0008897">
    <property type="term" value="F:holo-[acyl-carrier-protein] synthase activity"/>
    <property type="evidence" value="ECO:0007669"/>
    <property type="project" value="InterPro"/>
</dbReference>
<dbReference type="GO" id="GO:0009366">
    <property type="term" value="C:enterobactin synthetase complex"/>
    <property type="evidence" value="ECO:0007669"/>
    <property type="project" value="InterPro"/>
</dbReference>
<comment type="cofactor">
    <cofactor evidence="13">
        <name>Mg(2+)</name>
        <dbReference type="ChEBI" id="CHEBI:18420"/>
    </cofactor>
</comment>
<dbReference type="Pfam" id="PF01648">
    <property type="entry name" value="ACPS"/>
    <property type="match status" value="1"/>
</dbReference>
<dbReference type="GO" id="GO:0009239">
    <property type="term" value="P:enterobactin biosynthetic process"/>
    <property type="evidence" value="ECO:0007669"/>
    <property type="project" value="UniProtKB-UniPathway"/>
</dbReference>
<name>A0A5F0YML5_PHODP</name>
<dbReference type="PRINTS" id="PR01399">
    <property type="entry name" value="ENTSNTHTASED"/>
</dbReference>
<dbReference type="InterPro" id="IPR008278">
    <property type="entry name" value="4-PPantetheinyl_Trfase_dom"/>
</dbReference>
<comment type="function">
    <text evidence="1">Involved in the biosynthesis of the siderophore enterobactin (enterochelin), which is a macrocyclic trimeric lactone of N-(2,3-dihydroxybenzoyl)-serine. The serine trilactone serves as a scaffolding for the three catechol functionalities that provide hexadentate coordination for the tightly ligated iron(2+) atoms. Plays an essential role in the assembly of the enterobactin by catalyzing the transfer of the 4'-phosphopantetheine (Ppant) moiety from coenzyme A to the apo-domains of both EntB (ArCP domain) and EntF (PCP domain) to yield their holo-forms which make them competent for the activation of 2,3-dihydroxybenzoate (DHB) and L-serine, respectively.</text>
</comment>
<feature type="binding site" evidence="13">
    <location>
        <position position="135"/>
    </location>
    <ligand>
        <name>Mg(2+)</name>
        <dbReference type="ChEBI" id="CHEBI:18420"/>
    </ligand>
</feature>
<keyword evidence="6 16" id="KW-0808">Transferase</keyword>
<evidence type="ECO:0000259" key="15">
    <source>
        <dbReference type="Pfam" id="PF17837"/>
    </source>
</evidence>
<evidence type="ECO:0000256" key="1">
    <source>
        <dbReference type="ARBA" id="ARBA00003937"/>
    </source>
</evidence>
<evidence type="ECO:0000256" key="5">
    <source>
        <dbReference type="ARBA" id="ARBA00019087"/>
    </source>
</evidence>
<evidence type="ECO:0000256" key="4">
    <source>
        <dbReference type="ARBA" id="ARBA00011503"/>
    </source>
</evidence>
<feature type="binding site" evidence="12">
    <location>
        <begin position="111"/>
        <end position="112"/>
    </location>
    <ligand>
        <name>CoA</name>
        <dbReference type="ChEBI" id="CHEBI:57287"/>
    </ligand>
</feature>
<evidence type="ECO:0000256" key="10">
    <source>
        <dbReference type="ARBA" id="ARBA00049176"/>
    </source>
</evidence>
<comment type="similarity">
    <text evidence="3">Belongs to the P-Pant transferase superfamily. EntD family.</text>
</comment>
<dbReference type="RefSeq" id="WP_082212546.1">
    <property type="nucleotide sequence ID" value="NZ_CP061864.1"/>
</dbReference>
<evidence type="ECO:0000256" key="3">
    <source>
        <dbReference type="ARBA" id="ARBA00008342"/>
    </source>
</evidence>
<dbReference type="InterPro" id="IPR037143">
    <property type="entry name" value="4-PPantetheinyl_Trfase_dom_sf"/>
</dbReference>
<feature type="binding site" evidence="12">
    <location>
        <position position="178"/>
    </location>
    <ligand>
        <name>CoA</name>
        <dbReference type="ChEBI" id="CHEBI:57287"/>
    </ligand>
</feature>
<comment type="pathway">
    <text evidence="2">Siderophore biosynthesis; enterobactin biosynthesis.</text>
</comment>
<feature type="binding site" evidence="12">
    <location>
        <position position="133"/>
    </location>
    <ligand>
        <name>CoA</name>
        <dbReference type="ChEBI" id="CHEBI:57287"/>
    </ligand>
</feature>
<feature type="domain" description="4'-phosphopantetheinyl transferase" evidence="14">
    <location>
        <begin position="130"/>
        <end position="224"/>
    </location>
</feature>